<evidence type="ECO:0000256" key="3">
    <source>
        <dbReference type="ARBA" id="ARBA00023163"/>
    </source>
</evidence>
<keyword evidence="1" id="KW-0805">Transcription regulation</keyword>
<dbReference type="PROSITE" id="PS50987">
    <property type="entry name" value="HTH_ARSR_2"/>
    <property type="match status" value="1"/>
</dbReference>
<dbReference type="STRING" id="697581.TCARB_1728"/>
<dbReference type="SUPFAM" id="SSF46785">
    <property type="entry name" value="Winged helix' DNA-binding domain"/>
    <property type="match status" value="1"/>
</dbReference>
<dbReference type="InterPro" id="IPR036390">
    <property type="entry name" value="WH_DNA-bd_sf"/>
</dbReference>
<organism evidence="5 6">
    <name type="scientific">Thermofilum adornatum 1505</name>
    <dbReference type="NCBI Taxonomy" id="697581"/>
    <lineage>
        <taxon>Archaea</taxon>
        <taxon>Thermoproteota</taxon>
        <taxon>Thermoprotei</taxon>
        <taxon>Thermofilales</taxon>
        <taxon>Thermofilaceae</taxon>
        <taxon>Thermofilum</taxon>
    </lineage>
</organism>
<dbReference type="InterPro" id="IPR001845">
    <property type="entry name" value="HTH_ArsR_DNA-bd_dom"/>
</dbReference>
<dbReference type="InterPro" id="IPR051011">
    <property type="entry name" value="Metal_resp_trans_reg"/>
</dbReference>
<keyword evidence="2" id="KW-0238">DNA-binding</keyword>
<dbReference type="Proteomes" id="UP000266720">
    <property type="component" value="Chromosome"/>
</dbReference>
<dbReference type="InterPro" id="IPR036388">
    <property type="entry name" value="WH-like_DNA-bd_sf"/>
</dbReference>
<dbReference type="RefSeq" id="WP_020962337.1">
    <property type="nucleotide sequence ID" value="NZ_CP007493.1"/>
</dbReference>
<evidence type="ECO:0000256" key="2">
    <source>
        <dbReference type="ARBA" id="ARBA00023125"/>
    </source>
</evidence>
<evidence type="ECO:0000313" key="5">
    <source>
        <dbReference type="EMBL" id="AJB42768.1"/>
    </source>
</evidence>
<dbReference type="NCBIfam" id="NF033788">
    <property type="entry name" value="HTH_metalloreg"/>
    <property type="match status" value="1"/>
</dbReference>
<dbReference type="CDD" id="cd00090">
    <property type="entry name" value="HTH_ARSR"/>
    <property type="match status" value="1"/>
</dbReference>
<dbReference type="KEGG" id="tcb:TCARB_1728"/>
<accession>A0A3G1A8T1</accession>
<evidence type="ECO:0000256" key="1">
    <source>
        <dbReference type="ARBA" id="ARBA00023015"/>
    </source>
</evidence>
<evidence type="ECO:0000313" key="6">
    <source>
        <dbReference type="Proteomes" id="UP000266720"/>
    </source>
</evidence>
<dbReference type="AlphaFoldDB" id="A0A3G1A8T1"/>
<dbReference type="SMART" id="SM00418">
    <property type="entry name" value="HTH_ARSR"/>
    <property type="match status" value="1"/>
</dbReference>
<dbReference type="GeneID" id="25407131"/>
<reference evidence="6" key="1">
    <citation type="book" date="2010" name="EXTREMOPHILES" publisher="0:0-0">
        <title>Complete genome sequences of ten hyperthermophilic archaea reveal their metabolic capabilities and possible ecological roles.</title>
        <editorList>
            <person name="?"/>
        </editorList>
        <authorList>
            <person name="Ravin N.V."/>
            <person name="Mardanov A.V."/>
            <person name="Bonch-Osmolovskaya E.A."/>
            <person name="Skryabin K.G."/>
        </authorList>
    </citation>
    <scope>NUCLEOTIDE SEQUENCE [LARGE SCALE GENOMIC DNA]</scope>
    <source>
        <strain evidence="6">1505</strain>
    </source>
</reference>
<evidence type="ECO:0000259" key="4">
    <source>
        <dbReference type="PROSITE" id="PS50987"/>
    </source>
</evidence>
<dbReference type="Pfam" id="PF01022">
    <property type="entry name" value="HTH_5"/>
    <property type="match status" value="1"/>
</dbReference>
<proteinExistence type="predicted"/>
<name>A0A3G1A8T1_9CREN</name>
<dbReference type="EMBL" id="CP007493">
    <property type="protein sequence ID" value="AJB42768.1"/>
    <property type="molecule type" value="Genomic_DNA"/>
</dbReference>
<dbReference type="GO" id="GO:0003700">
    <property type="term" value="F:DNA-binding transcription factor activity"/>
    <property type="evidence" value="ECO:0007669"/>
    <property type="project" value="InterPro"/>
</dbReference>
<sequence length="107" mass="11969">MCEIDEKLVEAQAELCKSLAHPLRLKILSILSTGPKNVTDIVNTLGEPQPLVSRHLLFLKEKGVVKAERKGTNIYYSLAYPELQEACKIIQQVLRKILAEKASIATR</sequence>
<dbReference type="Gene3D" id="1.10.10.10">
    <property type="entry name" value="Winged helix-like DNA-binding domain superfamily/Winged helix DNA-binding domain"/>
    <property type="match status" value="1"/>
</dbReference>
<dbReference type="GeneID" id="16573307"/>
<dbReference type="InterPro" id="IPR011991">
    <property type="entry name" value="ArsR-like_HTH"/>
</dbReference>
<protein>
    <submittedName>
        <fullName evidence="5">Transcriptional regulator, ArsR family</fullName>
    </submittedName>
</protein>
<gene>
    <name evidence="5" type="ORF">TCARB_1728</name>
</gene>
<dbReference type="PANTHER" id="PTHR43132:SF2">
    <property type="entry name" value="ARSENICAL RESISTANCE OPERON REPRESSOR ARSR-RELATED"/>
    <property type="match status" value="1"/>
</dbReference>
<dbReference type="PANTHER" id="PTHR43132">
    <property type="entry name" value="ARSENICAL RESISTANCE OPERON REPRESSOR ARSR-RELATED"/>
    <property type="match status" value="1"/>
</dbReference>
<dbReference type="GO" id="GO:0003677">
    <property type="term" value="F:DNA binding"/>
    <property type="evidence" value="ECO:0007669"/>
    <property type="project" value="UniProtKB-KW"/>
</dbReference>
<feature type="domain" description="HTH arsR-type" evidence="4">
    <location>
        <begin position="4"/>
        <end position="101"/>
    </location>
</feature>
<dbReference type="PRINTS" id="PR00778">
    <property type="entry name" value="HTHARSR"/>
</dbReference>
<keyword evidence="3" id="KW-0804">Transcription</keyword>